<dbReference type="PANTHER" id="PTHR30589:SF0">
    <property type="entry name" value="PHOSPHATIDYLGLYCEROL--PROLIPOPROTEIN DIACYLGLYCERYL TRANSFERASE"/>
    <property type="match status" value="1"/>
</dbReference>
<dbReference type="GO" id="GO:0005886">
    <property type="term" value="C:plasma membrane"/>
    <property type="evidence" value="ECO:0007669"/>
    <property type="project" value="InterPro"/>
</dbReference>
<evidence type="ECO:0000256" key="3">
    <source>
        <dbReference type="ARBA" id="ARBA00022679"/>
    </source>
</evidence>
<keyword evidence="6 7" id="KW-0472">Membrane</keyword>
<dbReference type="PANTHER" id="PTHR30589">
    <property type="entry name" value="PROLIPOPROTEIN DIACYLGLYCERYL TRANSFERASE"/>
    <property type="match status" value="1"/>
</dbReference>
<dbReference type="AlphaFoldDB" id="A0A516GB40"/>
<accession>A0A516GB40</accession>
<proteinExistence type="inferred from homology"/>
<sequence length="271" mass="29441">MYPTLGDLTGTSLPIGTHEFFVALGVVVALVVLGFQLVRTGAGRDERMLAIIAGALIGGAVFMRLGTWLQDVDLRANASLAEQWLYGNRSILGGLVGAWLGVHLAKRLTGYRTRTGDLFVPAVALGMAVGRVGCHLTELPGTVSSLGVGPVLDVPTAERLGAVAGVALHPSLLYEVAFHTIAFGVIVWSLARHRLPQGETFVLYIASYAIFRFLVEFVRGNEVVWWGLTRPQLFLAVAIPLVLARIAWQAHRGVYQRQEWHVAQAIEEQVR</sequence>
<keyword evidence="4 7" id="KW-0812">Transmembrane</keyword>
<keyword evidence="2" id="KW-1003">Cell membrane</keyword>
<evidence type="ECO:0000256" key="4">
    <source>
        <dbReference type="ARBA" id="ARBA00022692"/>
    </source>
</evidence>
<evidence type="ECO:0000313" key="8">
    <source>
        <dbReference type="EMBL" id="QDO88735.1"/>
    </source>
</evidence>
<dbReference type="InterPro" id="IPR001640">
    <property type="entry name" value="Lgt"/>
</dbReference>
<protein>
    <submittedName>
        <fullName evidence="8">Prolipoprotein diacylglyceryl transferase</fullName>
    </submittedName>
</protein>
<feature type="transmembrane region" description="Helical" evidence="7">
    <location>
        <begin position="86"/>
        <end position="105"/>
    </location>
</feature>
<evidence type="ECO:0000256" key="6">
    <source>
        <dbReference type="ARBA" id="ARBA00023136"/>
    </source>
</evidence>
<keyword evidence="9" id="KW-1185">Reference proteome</keyword>
<organism evidence="8 9">
    <name type="scientific">Ornithinimicrobium ciconiae</name>
    <dbReference type="NCBI Taxonomy" id="2594265"/>
    <lineage>
        <taxon>Bacteria</taxon>
        <taxon>Bacillati</taxon>
        <taxon>Actinomycetota</taxon>
        <taxon>Actinomycetes</taxon>
        <taxon>Micrococcales</taxon>
        <taxon>Ornithinimicrobiaceae</taxon>
        <taxon>Ornithinimicrobium</taxon>
    </lineage>
</organism>
<dbReference type="Pfam" id="PF01790">
    <property type="entry name" value="LGT"/>
    <property type="match status" value="1"/>
</dbReference>
<feature type="transmembrane region" description="Helical" evidence="7">
    <location>
        <begin position="231"/>
        <end position="248"/>
    </location>
</feature>
<dbReference type="OrthoDB" id="871140at2"/>
<name>A0A516GB40_9MICO</name>
<dbReference type="EMBL" id="CP041616">
    <property type="protein sequence ID" value="QDO88735.1"/>
    <property type="molecule type" value="Genomic_DNA"/>
</dbReference>
<evidence type="ECO:0000313" key="9">
    <source>
        <dbReference type="Proteomes" id="UP000315395"/>
    </source>
</evidence>
<evidence type="ECO:0000256" key="1">
    <source>
        <dbReference type="ARBA" id="ARBA00007150"/>
    </source>
</evidence>
<keyword evidence="5 7" id="KW-1133">Transmembrane helix</keyword>
<dbReference type="Proteomes" id="UP000315395">
    <property type="component" value="Chromosome"/>
</dbReference>
<reference evidence="8 9" key="1">
    <citation type="submission" date="2019-07" db="EMBL/GenBank/DDBJ databases">
        <title>complete genome sequencing of Ornithinimicrobium sp. H23M54.</title>
        <authorList>
            <person name="Bae J.-W."/>
            <person name="Lee S.-Y."/>
        </authorList>
    </citation>
    <scope>NUCLEOTIDE SEQUENCE [LARGE SCALE GENOMIC DNA]</scope>
    <source>
        <strain evidence="8 9">H23M54</strain>
    </source>
</reference>
<feature type="transmembrane region" description="Helical" evidence="7">
    <location>
        <begin position="49"/>
        <end position="66"/>
    </location>
</feature>
<dbReference type="RefSeq" id="WP_143783412.1">
    <property type="nucleotide sequence ID" value="NZ_CP041616.1"/>
</dbReference>
<evidence type="ECO:0000256" key="7">
    <source>
        <dbReference type="SAM" id="Phobius"/>
    </source>
</evidence>
<dbReference type="GO" id="GO:0008961">
    <property type="term" value="F:phosphatidylglycerol-prolipoprotein diacylglyceryl transferase activity"/>
    <property type="evidence" value="ECO:0007669"/>
    <property type="project" value="InterPro"/>
</dbReference>
<keyword evidence="3 8" id="KW-0808">Transferase</keyword>
<gene>
    <name evidence="8" type="ORF">FNH13_10715</name>
</gene>
<evidence type="ECO:0000256" key="5">
    <source>
        <dbReference type="ARBA" id="ARBA00022989"/>
    </source>
</evidence>
<dbReference type="GO" id="GO:0042158">
    <property type="term" value="P:lipoprotein biosynthetic process"/>
    <property type="evidence" value="ECO:0007669"/>
    <property type="project" value="InterPro"/>
</dbReference>
<evidence type="ECO:0000256" key="2">
    <source>
        <dbReference type="ARBA" id="ARBA00022475"/>
    </source>
</evidence>
<comment type="similarity">
    <text evidence="1">Belongs to the Lgt family.</text>
</comment>
<feature type="transmembrane region" description="Helical" evidence="7">
    <location>
        <begin position="20"/>
        <end position="37"/>
    </location>
</feature>
<keyword evidence="8" id="KW-0449">Lipoprotein</keyword>
<feature type="transmembrane region" description="Helical" evidence="7">
    <location>
        <begin position="201"/>
        <end position="219"/>
    </location>
</feature>
<dbReference type="KEGG" id="orz:FNH13_10715"/>